<evidence type="ECO:0000256" key="5">
    <source>
        <dbReference type="ARBA" id="ARBA00022475"/>
    </source>
</evidence>
<evidence type="ECO:0000256" key="1">
    <source>
        <dbReference type="ARBA" id="ARBA00004429"/>
    </source>
</evidence>
<keyword evidence="8 13" id="KW-1133">Transmembrane helix</keyword>
<evidence type="ECO:0000256" key="11">
    <source>
        <dbReference type="ARBA" id="ARBA00033245"/>
    </source>
</evidence>
<keyword evidence="9 13" id="KW-0472">Membrane</keyword>
<comment type="subcellular location">
    <subcellularLocation>
        <location evidence="1">Cell inner membrane</location>
        <topology evidence="1">Multi-pass membrane protein</topology>
    </subcellularLocation>
    <subcellularLocation>
        <location evidence="13">Cell membrane</location>
        <topology evidence="13">Multi-pass membrane protein</topology>
    </subcellularLocation>
</comment>
<feature type="transmembrane region" description="Helical" evidence="13">
    <location>
        <begin position="6"/>
        <end position="24"/>
    </location>
</feature>
<keyword evidence="18" id="KW-1185">Reference proteome</keyword>
<dbReference type="GO" id="GO:0032977">
    <property type="term" value="F:membrane insertase activity"/>
    <property type="evidence" value="ECO:0007669"/>
    <property type="project" value="InterPro"/>
</dbReference>
<reference evidence="17 18" key="1">
    <citation type="submission" date="2019-05" db="EMBL/GenBank/DDBJ databases">
        <authorList>
            <person name="Pankratov T."/>
            <person name="Grouzdev D."/>
        </authorList>
    </citation>
    <scope>NUCLEOTIDE SEQUENCE [LARGE SCALE GENOMIC DNA]</scope>
    <source>
        <strain evidence="17 18">KEBCLARHB70R</strain>
    </source>
</reference>
<dbReference type="OrthoDB" id="9780552at2"/>
<comment type="function">
    <text evidence="13">Required for the insertion and/or proper folding and/or complex formation of integral membrane proteins into the membrane. Involved in integration of membrane proteins that insert both dependently and independently of the Sec translocase complex, as well as at least some lipoproteins. Aids folding of multispanning membrane proteins.</text>
</comment>
<keyword evidence="4 13" id="KW-0813">Transport</keyword>
<protein>
    <recommendedName>
        <fullName evidence="3 13">Membrane protein insertase YidC</fullName>
    </recommendedName>
    <alternativeName>
        <fullName evidence="12 13">Foldase YidC</fullName>
    </alternativeName>
    <alternativeName>
        <fullName evidence="11 13">Membrane integrase YidC</fullName>
    </alternativeName>
    <alternativeName>
        <fullName evidence="13">Membrane protein YidC</fullName>
    </alternativeName>
</protein>
<accession>A0A5R9JA21</accession>
<evidence type="ECO:0000256" key="13">
    <source>
        <dbReference type="HAMAP-Rule" id="MF_01810"/>
    </source>
</evidence>
<evidence type="ECO:0000256" key="7">
    <source>
        <dbReference type="ARBA" id="ARBA00022927"/>
    </source>
</evidence>
<dbReference type="InterPro" id="IPR019998">
    <property type="entry name" value="Membr_insert_YidC"/>
</dbReference>
<dbReference type="NCBIfam" id="NF002353">
    <property type="entry name" value="PRK01318.1-4"/>
    <property type="match status" value="1"/>
</dbReference>
<feature type="domain" description="Membrane insertase YidC/Oxa/ALB C-terminal" evidence="15">
    <location>
        <begin position="384"/>
        <end position="584"/>
    </location>
</feature>
<evidence type="ECO:0000256" key="10">
    <source>
        <dbReference type="ARBA" id="ARBA00023186"/>
    </source>
</evidence>
<dbReference type="EMBL" id="VCDI01000001">
    <property type="protein sequence ID" value="TLU73849.1"/>
    <property type="molecule type" value="Genomic_DNA"/>
</dbReference>
<dbReference type="InterPro" id="IPR038221">
    <property type="entry name" value="YidC_periplasmic_sf"/>
</dbReference>
<comment type="subunit">
    <text evidence="13">Interacts with the Sec translocase complex via SecD. Specifically interacts with transmembrane segments of nascent integral membrane proteins during membrane integration.</text>
</comment>
<feature type="transmembrane region" description="Helical" evidence="13">
    <location>
        <begin position="509"/>
        <end position="528"/>
    </location>
</feature>
<evidence type="ECO:0000256" key="2">
    <source>
        <dbReference type="ARBA" id="ARBA00010527"/>
    </source>
</evidence>
<evidence type="ECO:0000259" key="15">
    <source>
        <dbReference type="Pfam" id="PF02096"/>
    </source>
</evidence>
<keyword evidence="7 13" id="KW-0653">Protein transport</keyword>
<dbReference type="RefSeq" id="WP_138324102.1">
    <property type="nucleotide sequence ID" value="NZ_VCDI01000001.1"/>
</dbReference>
<dbReference type="InterPro" id="IPR028053">
    <property type="entry name" value="Membr_insert_YidC_N"/>
</dbReference>
<sequence length="602" mass="65514">MDNNRLILAVALSIAILVGFELVLPKQNRQALHQQAAHTTQTTPPGAAPAPQIDTASAGTQPVAIPSPLSAGKANDQRIPIDAPRLKGSVNLTGARLDDVVLRDYRETIQANSPQVRVLEPRSSPQPNLVQVGWSAAPDSTVKLPDSDTRWTTDGHGLSPASPLTLSWNNGAGLTFHVVFSVDRNFMFGVEQSVQNATGAPVTLYPWARVSRGYTPAVTGGYLVHEGPIAVVDGRLEEMSYKTVQSNGASADGVGWSAPQAAPAAGAQPEGAWAGITDKYWLTAIVPSATTAGTATYRYVPNAGAGTYQIDFLASSPTVIAPGATGSSTSHVFAGAKEVHVLEGYQASLHIADFWKAVDFGWFAFLTKPIFYVLDWLNTVLGNFGLALLAFTLIVKTLFFPLATKSFRSMSKMKLLAPKMTAVRERHKDDPMQMNKEMMTLYKQEGVNPASGCLPMLVQIPVFWCLYKDLYVTIEMRHAPFFGWIRDLSAPDPTNLFNLFGLIPFDPTVISPMLHLGVWPIILGITMFMQQRMNPPPPDPTQAKLFQIMPLIFTFVLARQPAGLVIYYCWNNTLTVAQQWLIMRSTRLGGGRGREAARPVQS</sequence>
<dbReference type="GO" id="GO:0015031">
    <property type="term" value="P:protein transport"/>
    <property type="evidence" value="ECO:0007669"/>
    <property type="project" value="UniProtKB-KW"/>
</dbReference>
<dbReference type="PRINTS" id="PR00701">
    <property type="entry name" value="60KDINNERMP"/>
</dbReference>
<evidence type="ECO:0000256" key="8">
    <source>
        <dbReference type="ARBA" id="ARBA00022989"/>
    </source>
</evidence>
<dbReference type="InterPro" id="IPR001708">
    <property type="entry name" value="YidC/ALB3/OXA1/COX18"/>
</dbReference>
<organism evidence="17 18">
    <name type="scientific">Lichenicoccus roseus</name>
    <dbReference type="NCBI Taxonomy" id="2683649"/>
    <lineage>
        <taxon>Bacteria</taxon>
        <taxon>Pseudomonadati</taxon>
        <taxon>Pseudomonadota</taxon>
        <taxon>Alphaproteobacteria</taxon>
        <taxon>Acetobacterales</taxon>
        <taxon>Acetobacteraceae</taxon>
        <taxon>Lichenicoccus</taxon>
    </lineage>
</organism>
<name>A0A5R9JA21_9PROT</name>
<evidence type="ECO:0000256" key="9">
    <source>
        <dbReference type="ARBA" id="ARBA00023136"/>
    </source>
</evidence>
<dbReference type="GO" id="GO:0005886">
    <property type="term" value="C:plasma membrane"/>
    <property type="evidence" value="ECO:0007669"/>
    <property type="project" value="UniProtKB-SubCell"/>
</dbReference>
<comment type="caution">
    <text evidence="17">The sequence shown here is derived from an EMBL/GenBank/DDBJ whole genome shotgun (WGS) entry which is preliminary data.</text>
</comment>
<keyword evidence="10 13" id="KW-0143">Chaperone</keyword>
<evidence type="ECO:0000256" key="4">
    <source>
        <dbReference type="ARBA" id="ARBA00022448"/>
    </source>
</evidence>
<dbReference type="CDD" id="cd19961">
    <property type="entry name" value="EcYidC-like_peri"/>
    <property type="match status" value="1"/>
</dbReference>
<dbReference type="Pfam" id="PF02096">
    <property type="entry name" value="60KD_IMP"/>
    <property type="match status" value="1"/>
</dbReference>
<evidence type="ECO:0000313" key="18">
    <source>
        <dbReference type="Proteomes" id="UP000305654"/>
    </source>
</evidence>
<evidence type="ECO:0000256" key="14">
    <source>
        <dbReference type="SAM" id="MobiDB-lite"/>
    </source>
</evidence>
<evidence type="ECO:0000256" key="6">
    <source>
        <dbReference type="ARBA" id="ARBA00022692"/>
    </source>
</evidence>
<evidence type="ECO:0000259" key="16">
    <source>
        <dbReference type="Pfam" id="PF14849"/>
    </source>
</evidence>
<dbReference type="Proteomes" id="UP000305654">
    <property type="component" value="Unassembled WGS sequence"/>
</dbReference>
<dbReference type="Pfam" id="PF14849">
    <property type="entry name" value="YidC_periplas"/>
    <property type="match status" value="1"/>
</dbReference>
<dbReference type="GO" id="GO:0051205">
    <property type="term" value="P:protein insertion into membrane"/>
    <property type="evidence" value="ECO:0007669"/>
    <property type="project" value="TreeGrafter"/>
</dbReference>
<dbReference type="PANTHER" id="PTHR12428">
    <property type="entry name" value="OXA1"/>
    <property type="match status" value="1"/>
</dbReference>
<dbReference type="HAMAP" id="MF_01810">
    <property type="entry name" value="YidC_type1"/>
    <property type="match status" value="1"/>
</dbReference>
<dbReference type="InterPro" id="IPR047196">
    <property type="entry name" value="YidC_ALB_C"/>
</dbReference>
<dbReference type="Gene3D" id="2.70.98.90">
    <property type="match status" value="1"/>
</dbReference>
<dbReference type="PANTHER" id="PTHR12428:SF65">
    <property type="entry name" value="CYTOCHROME C OXIDASE ASSEMBLY PROTEIN COX18, MITOCHONDRIAL"/>
    <property type="match status" value="1"/>
</dbReference>
<comment type="similarity">
    <text evidence="2 13">Belongs to the OXA1/ALB3/YidC family. Type 1 subfamily.</text>
</comment>
<dbReference type="PRINTS" id="PR01900">
    <property type="entry name" value="YIDCPROTEIN"/>
</dbReference>
<evidence type="ECO:0000256" key="12">
    <source>
        <dbReference type="ARBA" id="ARBA00033342"/>
    </source>
</evidence>
<gene>
    <name evidence="13 17" type="primary">yidC</name>
    <name evidence="17" type="ORF">FE263_01015</name>
</gene>
<feature type="domain" description="Membrane insertase YidC N-terminal" evidence="16">
    <location>
        <begin position="78"/>
        <end position="372"/>
    </location>
</feature>
<dbReference type="NCBIfam" id="TIGR03592">
    <property type="entry name" value="yidC_oxa1_cterm"/>
    <property type="match status" value="1"/>
</dbReference>
<dbReference type="NCBIfam" id="TIGR03593">
    <property type="entry name" value="yidC_nterm"/>
    <property type="match status" value="1"/>
</dbReference>
<dbReference type="CDD" id="cd20070">
    <property type="entry name" value="5TM_YidC_Alb3"/>
    <property type="match status" value="1"/>
</dbReference>
<dbReference type="AlphaFoldDB" id="A0A5R9JA21"/>
<feature type="transmembrane region" description="Helical" evidence="13">
    <location>
        <begin position="380"/>
        <end position="403"/>
    </location>
</feature>
<feature type="region of interest" description="Disordered" evidence="14">
    <location>
        <begin position="33"/>
        <end position="76"/>
    </location>
</feature>
<keyword evidence="6 13" id="KW-0812">Transmembrane</keyword>
<dbReference type="InterPro" id="IPR028055">
    <property type="entry name" value="YidC/Oxa/ALB_C"/>
</dbReference>
<evidence type="ECO:0000313" key="17">
    <source>
        <dbReference type="EMBL" id="TLU73849.1"/>
    </source>
</evidence>
<keyword evidence="5 13" id="KW-1003">Cell membrane</keyword>
<evidence type="ECO:0000256" key="3">
    <source>
        <dbReference type="ARBA" id="ARBA00015325"/>
    </source>
</evidence>
<feature type="transmembrane region" description="Helical" evidence="13">
    <location>
        <begin position="548"/>
        <end position="570"/>
    </location>
</feature>
<proteinExistence type="inferred from homology"/>
<feature type="compositionally biased region" description="Low complexity" evidence="14">
    <location>
        <begin position="33"/>
        <end position="52"/>
    </location>
</feature>